<dbReference type="Gene3D" id="3.40.50.12780">
    <property type="entry name" value="N-terminal domain of ligase-like"/>
    <property type="match status" value="1"/>
</dbReference>
<reference evidence="3" key="2">
    <citation type="submission" date="2025-08" db="UniProtKB">
        <authorList>
            <consortium name="RefSeq"/>
        </authorList>
    </citation>
    <scope>IDENTIFICATION</scope>
    <source>
        <tissue evidence="3">Etiolated seedlings</tissue>
    </source>
</reference>
<dbReference type="PANTHER" id="PTHR43272">
    <property type="entry name" value="LONG-CHAIN-FATTY-ACID--COA LIGASE"/>
    <property type="match status" value="1"/>
</dbReference>
<dbReference type="GO" id="GO:0010143">
    <property type="term" value="P:cutin biosynthetic process"/>
    <property type="evidence" value="ECO:0007669"/>
    <property type="project" value="TreeGrafter"/>
</dbReference>
<dbReference type="GO" id="GO:0010025">
    <property type="term" value="P:wax biosynthetic process"/>
    <property type="evidence" value="ECO:0007669"/>
    <property type="project" value="TreeGrafter"/>
</dbReference>
<dbReference type="Pfam" id="PF00501">
    <property type="entry name" value="AMP-binding"/>
    <property type="match status" value="1"/>
</dbReference>
<dbReference type="GO" id="GO:0004467">
    <property type="term" value="F:long-chain fatty acid-CoA ligase activity"/>
    <property type="evidence" value="ECO:0007669"/>
    <property type="project" value="UniProtKB-ARBA"/>
</dbReference>
<dbReference type="RefSeq" id="XP_027188312.1">
    <property type="nucleotide sequence ID" value="XM_027332511.1"/>
</dbReference>
<proteinExistence type="predicted"/>
<evidence type="ECO:0000313" key="3">
    <source>
        <dbReference type="RefSeq" id="XP_027188312.1"/>
    </source>
</evidence>
<dbReference type="GeneID" id="101505979"/>
<dbReference type="Proteomes" id="UP000087171">
    <property type="component" value="Chromosome Ca3"/>
</dbReference>
<dbReference type="SUPFAM" id="SSF56801">
    <property type="entry name" value="Acetyl-CoA synthetase-like"/>
    <property type="match status" value="1"/>
</dbReference>
<feature type="domain" description="AMP-dependent synthetase/ligase" evidence="1">
    <location>
        <begin position="52"/>
        <end position="416"/>
    </location>
</feature>
<protein>
    <submittedName>
        <fullName evidence="3">Long chain acyl-CoA synthetase 1 isoform X2</fullName>
    </submittedName>
</protein>
<dbReference type="InterPro" id="IPR000873">
    <property type="entry name" value="AMP-dep_synth/lig_dom"/>
</dbReference>
<keyword evidence="2" id="KW-1185">Reference proteome</keyword>
<dbReference type="PROSITE" id="PS00455">
    <property type="entry name" value="AMP_BINDING"/>
    <property type="match status" value="1"/>
</dbReference>
<reference evidence="2" key="1">
    <citation type="journal article" date="2013" name="Nat. Biotechnol.">
        <title>Draft genome sequence of chickpea (Cicer arietinum) provides a resource for trait improvement.</title>
        <authorList>
            <person name="Varshney R.K."/>
            <person name="Song C."/>
            <person name="Saxena R.K."/>
            <person name="Azam S."/>
            <person name="Yu S."/>
            <person name="Sharpe A.G."/>
            <person name="Cannon S."/>
            <person name="Baek J."/>
            <person name="Rosen B.D."/>
            <person name="Tar'an B."/>
            <person name="Millan T."/>
            <person name="Zhang X."/>
            <person name="Ramsay L.D."/>
            <person name="Iwata A."/>
            <person name="Wang Y."/>
            <person name="Nelson W."/>
            <person name="Farmer A.D."/>
            <person name="Gaur P.M."/>
            <person name="Soderlund C."/>
            <person name="Penmetsa R.V."/>
            <person name="Xu C."/>
            <person name="Bharti A.K."/>
            <person name="He W."/>
            <person name="Winter P."/>
            <person name="Zhao S."/>
            <person name="Hane J.K."/>
            <person name="Carrasquilla-Garcia N."/>
            <person name="Condie J.A."/>
            <person name="Upadhyaya H.D."/>
            <person name="Luo M.C."/>
            <person name="Thudi M."/>
            <person name="Gowda C.L."/>
            <person name="Singh N.P."/>
            <person name="Lichtenzveig J."/>
            <person name="Gali K.K."/>
            <person name="Rubio J."/>
            <person name="Nadarajan N."/>
            <person name="Dolezel J."/>
            <person name="Bansal K.C."/>
            <person name="Xu X."/>
            <person name="Edwards D."/>
            <person name="Zhang G."/>
            <person name="Kahl G."/>
            <person name="Gil J."/>
            <person name="Singh K.B."/>
            <person name="Datta S.K."/>
            <person name="Jackson S.A."/>
            <person name="Wang J."/>
            <person name="Cook D.R."/>
        </authorList>
    </citation>
    <scope>NUCLEOTIDE SEQUENCE [LARGE SCALE GENOMIC DNA]</scope>
    <source>
        <strain evidence="2">cv. CDC Frontier</strain>
    </source>
</reference>
<accession>A0A3Q7Y8Y3</accession>
<dbReference type="GO" id="GO:0005783">
    <property type="term" value="C:endoplasmic reticulum"/>
    <property type="evidence" value="ECO:0007669"/>
    <property type="project" value="TreeGrafter"/>
</dbReference>
<name>A0A3Q7Y8Y3_CICAR</name>
<dbReference type="PANTHER" id="PTHR43272:SF6">
    <property type="entry name" value="LONG CHAIN ACYL-COA SYNTHETASE 1"/>
    <property type="match status" value="1"/>
</dbReference>
<organism evidence="2 3">
    <name type="scientific">Cicer arietinum</name>
    <name type="common">Chickpea</name>
    <name type="synonym">Garbanzo</name>
    <dbReference type="NCBI Taxonomy" id="3827"/>
    <lineage>
        <taxon>Eukaryota</taxon>
        <taxon>Viridiplantae</taxon>
        <taxon>Streptophyta</taxon>
        <taxon>Embryophyta</taxon>
        <taxon>Tracheophyta</taxon>
        <taxon>Spermatophyta</taxon>
        <taxon>Magnoliopsida</taxon>
        <taxon>eudicotyledons</taxon>
        <taxon>Gunneridae</taxon>
        <taxon>Pentapetalae</taxon>
        <taxon>rosids</taxon>
        <taxon>fabids</taxon>
        <taxon>Fabales</taxon>
        <taxon>Fabaceae</taxon>
        <taxon>Papilionoideae</taxon>
        <taxon>50 kb inversion clade</taxon>
        <taxon>NPAAA clade</taxon>
        <taxon>Hologalegina</taxon>
        <taxon>IRL clade</taxon>
        <taxon>Cicereae</taxon>
        <taxon>Cicer</taxon>
    </lineage>
</organism>
<gene>
    <name evidence="3" type="primary">LOC101505979</name>
</gene>
<evidence type="ECO:0000313" key="2">
    <source>
        <dbReference type="Proteomes" id="UP000087171"/>
    </source>
</evidence>
<evidence type="ECO:0000259" key="1">
    <source>
        <dbReference type="Pfam" id="PF00501"/>
    </source>
</evidence>
<dbReference type="InterPro" id="IPR042099">
    <property type="entry name" value="ANL_N_sf"/>
</dbReference>
<sequence length="580" mass="65708">MKSFAAKVEEGREGRNGKPCVGPVYRNLLSKHEFPPSDPHLTSTWDIFSMAVKKYPQNPMLGWREFVDGKVGPYKWKTYKQIYDEVLHIGSALRASGAKHGSRIGVYGSNCPQWIVAMEACCAHSLVCVPLYDTLGSGAVNFIISHAEIDFVFVQDKKVMQLLNPDCKSASRLKAIVCFTSLTNEEKSKATSIGIKPYSWEEFLHMGKENPSTILPPHAHNICTIIYTSGTSGDPKGVVLTHENITYFVRGMDIFAEQFEEKITVEDVYLSFLPLAHILDRTIEEYFFHKGASVGYYHGDLMALRDDLMELKPTLFAGVPRVFEKVYEGIKKAVEELNPVRRSVFYMLYKYKLGWMNKGYKQLNASPLADLLAFRKVKARLGGRVRLVIVGGAPLSSEIEEFLRVTSCALVCQGYGDIGEMQPNGVVKIIDRKKNLIKLSQGEYIALEHLENIYGITPIVEDVWVYGNSFKSVLVAVVVPNEEITKRWAYSNGYMAPFSELCSLDQLKKYVLSELKLTAERNKLKGFEFIKGVILEPNPFDMERELVTATMKKRRNNMLKYYQVEIDEVYESLTGDKHKI</sequence>
<dbReference type="InterPro" id="IPR020845">
    <property type="entry name" value="AMP-binding_CS"/>
</dbReference>
<dbReference type="AlphaFoldDB" id="A0A3Q7Y8Y3"/>
<dbReference type="GO" id="GO:0016020">
    <property type="term" value="C:membrane"/>
    <property type="evidence" value="ECO:0007669"/>
    <property type="project" value="TreeGrafter"/>
</dbReference>